<feature type="domain" description="Major facilitator superfamily (MFS) profile" evidence="9">
    <location>
        <begin position="23"/>
        <end position="459"/>
    </location>
</feature>
<dbReference type="InterPro" id="IPR005828">
    <property type="entry name" value="MFS_sugar_transport-like"/>
</dbReference>
<keyword evidence="6 8" id="KW-0472">Membrane</keyword>
<feature type="transmembrane region" description="Helical" evidence="8">
    <location>
        <begin position="310"/>
        <end position="331"/>
    </location>
</feature>
<dbReference type="NCBIfam" id="TIGR00879">
    <property type="entry name" value="SP"/>
    <property type="match status" value="1"/>
</dbReference>
<dbReference type="GO" id="GO:0005351">
    <property type="term" value="F:carbohydrate:proton symporter activity"/>
    <property type="evidence" value="ECO:0007669"/>
    <property type="project" value="TreeGrafter"/>
</dbReference>
<dbReference type="InterPro" id="IPR050360">
    <property type="entry name" value="MFS_Sugar_Transporters"/>
</dbReference>
<feature type="transmembrane region" description="Helical" evidence="8">
    <location>
        <begin position="152"/>
        <end position="174"/>
    </location>
</feature>
<comment type="subcellular location">
    <subcellularLocation>
        <location evidence="1">Membrane</location>
        <topology evidence="1">Multi-pass membrane protein</topology>
    </subcellularLocation>
</comment>
<dbReference type="InterPro" id="IPR005829">
    <property type="entry name" value="Sugar_transporter_CS"/>
</dbReference>
<dbReference type="Pfam" id="PF00083">
    <property type="entry name" value="Sugar_tr"/>
    <property type="match status" value="1"/>
</dbReference>
<feature type="transmembrane region" description="Helical" evidence="8">
    <location>
        <begin position="436"/>
        <end position="455"/>
    </location>
</feature>
<gene>
    <name evidence="10" type="ORF">IM811_015556</name>
</gene>
<dbReference type="PROSITE" id="PS50850">
    <property type="entry name" value="MFS"/>
    <property type="match status" value="1"/>
</dbReference>
<feature type="transmembrane region" description="Helical" evidence="8">
    <location>
        <begin position="101"/>
        <end position="120"/>
    </location>
</feature>
<sequence>MTASVGEKSPSAWASVTPMLLFSCFCLLVGDVLFGYDTASFGGILANPGFLRQFATHNPKTDTYAFEPVYVSLLSSLAFIGKFVGCLIAGPSIERFGHRAVFVALSIISITGVIIEITAADDGEALGATHSLSLVESLSTSPLALLKSTSPLRGFVVISLQLFLNLGSIIAVGLNKAFSTYTSGLGWKIITAIQFVFPVFIIIFSFLIPHSPRWLLSKDREEEALAALKRLRPKADAEDGTCEAEIQKIRAALQEQVHKGPWIDLFRGTNLRRTMLVIVFYFYQQTTGQAFVSTYQTVFYKENGYADQAFTYPVILYCLNTLVVIPAMYLIEYMGRRNLLLASFSLQAFWMMILAGIGSKAQKTAPENNLVVASLMLFSLSYNGGGAAIPYLLGTELPNAALREKTQSLGAAWNVIWAFVTNYVIPYMIVNLKFGTGWVFGGISISALVFTFFFLPETKGLALEDIDKIFETRFNPFRRERSALADPEHRVKELTGRPILTIRERLTRTSRTTNPLQAISSA</sequence>
<evidence type="ECO:0000256" key="7">
    <source>
        <dbReference type="RuleBase" id="RU003346"/>
    </source>
</evidence>
<evidence type="ECO:0000256" key="5">
    <source>
        <dbReference type="ARBA" id="ARBA00022989"/>
    </source>
</evidence>
<dbReference type="InterPro" id="IPR036259">
    <property type="entry name" value="MFS_trans_sf"/>
</dbReference>
<dbReference type="InterPro" id="IPR003663">
    <property type="entry name" value="Sugar/inositol_transpt"/>
</dbReference>
<feature type="transmembrane region" description="Helical" evidence="8">
    <location>
        <begin position="186"/>
        <end position="208"/>
    </location>
</feature>
<feature type="transmembrane region" description="Helical" evidence="8">
    <location>
        <begin position="370"/>
        <end position="392"/>
    </location>
</feature>
<dbReference type="PANTHER" id="PTHR48022">
    <property type="entry name" value="PLASTIDIC GLUCOSE TRANSPORTER 4"/>
    <property type="match status" value="1"/>
</dbReference>
<feature type="transmembrane region" description="Helical" evidence="8">
    <location>
        <begin position="12"/>
        <end position="36"/>
    </location>
</feature>
<feature type="transmembrane region" description="Helical" evidence="8">
    <location>
        <begin position="412"/>
        <end position="430"/>
    </location>
</feature>
<dbReference type="Proteomes" id="UP000616885">
    <property type="component" value="Unassembled WGS sequence"/>
</dbReference>
<evidence type="ECO:0000256" key="4">
    <source>
        <dbReference type="ARBA" id="ARBA00022692"/>
    </source>
</evidence>
<evidence type="ECO:0000259" key="9">
    <source>
        <dbReference type="PROSITE" id="PS50850"/>
    </source>
</evidence>
<keyword evidence="4 8" id="KW-0812">Transmembrane</keyword>
<keyword evidence="3 7" id="KW-0813">Transport</keyword>
<evidence type="ECO:0000256" key="8">
    <source>
        <dbReference type="SAM" id="Phobius"/>
    </source>
</evidence>
<feature type="transmembrane region" description="Helical" evidence="8">
    <location>
        <begin position="69"/>
        <end position="89"/>
    </location>
</feature>
<evidence type="ECO:0000256" key="6">
    <source>
        <dbReference type="ARBA" id="ARBA00023136"/>
    </source>
</evidence>
<dbReference type="Gene3D" id="1.20.1250.20">
    <property type="entry name" value="MFS general substrate transporter like domains"/>
    <property type="match status" value="1"/>
</dbReference>
<proteinExistence type="inferred from homology"/>
<dbReference type="PANTHER" id="PTHR48022:SF2">
    <property type="entry name" value="PLASTIDIC GLUCOSE TRANSPORTER 4"/>
    <property type="match status" value="1"/>
</dbReference>
<evidence type="ECO:0000313" key="11">
    <source>
        <dbReference type="Proteomes" id="UP000616885"/>
    </source>
</evidence>
<dbReference type="InterPro" id="IPR020846">
    <property type="entry name" value="MFS_dom"/>
</dbReference>
<dbReference type="AlphaFoldDB" id="A0A8H7N517"/>
<evidence type="ECO:0000313" key="10">
    <source>
        <dbReference type="EMBL" id="KAF9749529.1"/>
    </source>
</evidence>
<comment type="similarity">
    <text evidence="2 7">Belongs to the major facilitator superfamily. Sugar transporter (TC 2.A.1.1) family.</text>
</comment>
<evidence type="ECO:0000256" key="2">
    <source>
        <dbReference type="ARBA" id="ARBA00010992"/>
    </source>
</evidence>
<evidence type="ECO:0000256" key="1">
    <source>
        <dbReference type="ARBA" id="ARBA00004141"/>
    </source>
</evidence>
<feature type="transmembrane region" description="Helical" evidence="8">
    <location>
        <begin position="338"/>
        <end position="358"/>
    </location>
</feature>
<accession>A0A8H7N517</accession>
<name>A0A8H7N517_BIOOC</name>
<dbReference type="GO" id="GO:0016020">
    <property type="term" value="C:membrane"/>
    <property type="evidence" value="ECO:0007669"/>
    <property type="project" value="UniProtKB-SubCell"/>
</dbReference>
<protein>
    <recommendedName>
        <fullName evidence="9">Major facilitator superfamily (MFS) profile domain-containing protein</fullName>
    </recommendedName>
</protein>
<reference evidence="10" key="1">
    <citation type="submission" date="2020-10" db="EMBL/GenBank/DDBJ databases">
        <title>High-Quality Genome Resource of Clonostachys rosea strain S41 by Oxford Nanopore Long-Read Sequencing.</title>
        <authorList>
            <person name="Wang H."/>
        </authorList>
    </citation>
    <scope>NUCLEOTIDE SEQUENCE</scope>
    <source>
        <strain evidence="10">S41</strain>
    </source>
</reference>
<keyword evidence="5 8" id="KW-1133">Transmembrane helix</keyword>
<evidence type="ECO:0000256" key="3">
    <source>
        <dbReference type="ARBA" id="ARBA00022448"/>
    </source>
</evidence>
<comment type="caution">
    <text evidence="10">The sequence shown here is derived from an EMBL/GenBank/DDBJ whole genome shotgun (WGS) entry which is preliminary data.</text>
</comment>
<organism evidence="10 11">
    <name type="scientific">Bionectria ochroleuca</name>
    <name type="common">Gliocladium roseum</name>
    <dbReference type="NCBI Taxonomy" id="29856"/>
    <lineage>
        <taxon>Eukaryota</taxon>
        <taxon>Fungi</taxon>
        <taxon>Dikarya</taxon>
        <taxon>Ascomycota</taxon>
        <taxon>Pezizomycotina</taxon>
        <taxon>Sordariomycetes</taxon>
        <taxon>Hypocreomycetidae</taxon>
        <taxon>Hypocreales</taxon>
        <taxon>Bionectriaceae</taxon>
        <taxon>Clonostachys</taxon>
    </lineage>
</organism>
<dbReference type="EMBL" id="JADCTT010000007">
    <property type="protein sequence ID" value="KAF9749529.1"/>
    <property type="molecule type" value="Genomic_DNA"/>
</dbReference>
<dbReference type="SUPFAM" id="SSF103473">
    <property type="entry name" value="MFS general substrate transporter"/>
    <property type="match status" value="1"/>
</dbReference>
<dbReference type="PROSITE" id="PS00216">
    <property type="entry name" value="SUGAR_TRANSPORT_1"/>
    <property type="match status" value="1"/>
</dbReference>